<dbReference type="Gene3D" id="3.40.1090.10">
    <property type="entry name" value="Cytosolic phospholipase A2 catalytic domain"/>
    <property type="match status" value="2"/>
</dbReference>
<dbReference type="RefSeq" id="WP_197534587.1">
    <property type="nucleotide sequence ID" value="NZ_CP036276.1"/>
</dbReference>
<dbReference type="Pfam" id="PF01734">
    <property type="entry name" value="Patatin"/>
    <property type="match status" value="1"/>
</dbReference>
<evidence type="ECO:0000313" key="5">
    <source>
        <dbReference type="EMBL" id="QDU41812.1"/>
    </source>
</evidence>
<dbReference type="SUPFAM" id="SSF52151">
    <property type="entry name" value="FabD/lysophospholipase-like"/>
    <property type="match status" value="1"/>
</dbReference>
<dbReference type="Proteomes" id="UP000319383">
    <property type="component" value="Chromosome"/>
</dbReference>
<keyword evidence="2" id="KW-0442">Lipid degradation</keyword>
<comment type="caution">
    <text evidence="2">Lacks conserved residue(s) required for the propagation of feature annotation.</text>
</comment>
<dbReference type="InterPro" id="IPR002641">
    <property type="entry name" value="PNPLA_dom"/>
</dbReference>
<dbReference type="GO" id="GO:0016042">
    <property type="term" value="P:lipid catabolic process"/>
    <property type="evidence" value="ECO:0007669"/>
    <property type="project" value="UniProtKB-UniRule"/>
</dbReference>
<proteinExistence type="predicted"/>
<dbReference type="PANTHER" id="PTHR46394:SF1">
    <property type="entry name" value="PNPLA DOMAIN-CONTAINING PROTEIN"/>
    <property type="match status" value="1"/>
</dbReference>
<evidence type="ECO:0000313" key="6">
    <source>
        <dbReference type="Proteomes" id="UP000319383"/>
    </source>
</evidence>
<name>A0A517ZH86_9PLAN</name>
<sequence length="339" mass="37221">MELNVCMLGGGTRLAAHLGSLKGIDEHGGRIRGWAGASAGSLVASVLAAGFSHDEAVDLMRDTDYRQFLDFRPLGIVRGYGLCAGRRFEQWLDSFLEGRRFCDLQHPLSVVCTDIQTGEPFIFSNQTTPETKVATSVRCSIGIPGIFAVRRMQGAILIDGSLAAIDDELLFPGSPHETVTIRLVRNQVARLARSKQFGLKTYVQRVAGMLLDAADEPSISGDQWRRTLLVRTGAHSSVNFDLSVQERAELYAMGYEQSRNFLDLSGTEVRKKSAAQPAATKDYRDLEELAEDAVRLACDTSRTVRLPTADGPLPTPEKKREQIPHNPYTTMTGFGFDAL</sequence>
<keyword evidence="1 2" id="KW-0443">Lipid metabolism</keyword>
<evidence type="ECO:0000259" key="4">
    <source>
        <dbReference type="PROSITE" id="PS51635"/>
    </source>
</evidence>
<keyword evidence="2" id="KW-0378">Hydrolase</keyword>
<evidence type="ECO:0000256" key="2">
    <source>
        <dbReference type="PROSITE-ProRule" id="PRU01161"/>
    </source>
</evidence>
<evidence type="ECO:0000256" key="1">
    <source>
        <dbReference type="ARBA" id="ARBA00023098"/>
    </source>
</evidence>
<dbReference type="GO" id="GO:0016787">
    <property type="term" value="F:hydrolase activity"/>
    <property type="evidence" value="ECO:0007669"/>
    <property type="project" value="UniProtKB-UniRule"/>
</dbReference>
<accession>A0A517ZH86</accession>
<feature type="domain" description="PNPLA" evidence="4">
    <location>
        <begin position="5"/>
        <end position="172"/>
    </location>
</feature>
<feature type="short sequence motif" description="GXSXG" evidence="2">
    <location>
        <begin position="36"/>
        <end position="40"/>
    </location>
</feature>
<gene>
    <name evidence="5" type="ORF">Mal52_02660</name>
</gene>
<dbReference type="PROSITE" id="PS51635">
    <property type="entry name" value="PNPLA"/>
    <property type="match status" value="1"/>
</dbReference>
<dbReference type="InterPro" id="IPR016035">
    <property type="entry name" value="Acyl_Trfase/lysoPLipase"/>
</dbReference>
<feature type="active site" description="Proton acceptor" evidence="2">
    <location>
        <position position="159"/>
    </location>
</feature>
<reference evidence="5 6" key="1">
    <citation type="submission" date="2019-02" db="EMBL/GenBank/DDBJ databases">
        <title>Deep-cultivation of Planctomycetes and their phenomic and genomic characterization uncovers novel biology.</title>
        <authorList>
            <person name="Wiegand S."/>
            <person name="Jogler M."/>
            <person name="Boedeker C."/>
            <person name="Pinto D."/>
            <person name="Vollmers J."/>
            <person name="Rivas-Marin E."/>
            <person name="Kohn T."/>
            <person name="Peeters S.H."/>
            <person name="Heuer A."/>
            <person name="Rast P."/>
            <person name="Oberbeckmann S."/>
            <person name="Bunk B."/>
            <person name="Jeske O."/>
            <person name="Meyerdierks A."/>
            <person name="Storesund J.E."/>
            <person name="Kallscheuer N."/>
            <person name="Luecker S."/>
            <person name="Lage O.M."/>
            <person name="Pohl T."/>
            <person name="Merkel B.J."/>
            <person name="Hornburger P."/>
            <person name="Mueller R.-W."/>
            <person name="Bruemmer F."/>
            <person name="Labrenz M."/>
            <person name="Spormann A.M."/>
            <person name="Op den Camp H."/>
            <person name="Overmann J."/>
            <person name="Amann R."/>
            <person name="Jetten M.S.M."/>
            <person name="Mascher T."/>
            <person name="Medema M.H."/>
            <person name="Devos D.P."/>
            <person name="Kaster A.-K."/>
            <person name="Ovreas L."/>
            <person name="Rohde M."/>
            <person name="Galperin M.Y."/>
            <person name="Jogler C."/>
        </authorList>
    </citation>
    <scope>NUCLEOTIDE SEQUENCE [LARGE SCALE GENOMIC DNA]</scope>
    <source>
        <strain evidence="5 6">Mal52</strain>
    </source>
</reference>
<feature type="region of interest" description="Disordered" evidence="3">
    <location>
        <begin position="305"/>
        <end position="327"/>
    </location>
</feature>
<dbReference type="InterPro" id="IPR052580">
    <property type="entry name" value="Lipid_Hydrolase"/>
</dbReference>
<feature type="active site" description="Nucleophile" evidence="2">
    <location>
        <position position="38"/>
    </location>
</feature>
<protein>
    <recommendedName>
        <fullName evidence="4">PNPLA domain-containing protein</fullName>
    </recommendedName>
</protein>
<dbReference type="AlphaFoldDB" id="A0A517ZH86"/>
<organism evidence="5 6">
    <name type="scientific">Symmachiella dynata</name>
    <dbReference type="NCBI Taxonomy" id="2527995"/>
    <lineage>
        <taxon>Bacteria</taxon>
        <taxon>Pseudomonadati</taxon>
        <taxon>Planctomycetota</taxon>
        <taxon>Planctomycetia</taxon>
        <taxon>Planctomycetales</taxon>
        <taxon>Planctomycetaceae</taxon>
        <taxon>Symmachiella</taxon>
    </lineage>
</organism>
<keyword evidence="6" id="KW-1185">Reference proteome</keyword>
<dbReference type="EMBL" id="CP036276">
    <property type="protein sequence ID" value="QDU41812.1"/>
    <property type="molecule type" value="Genomic_DNA"/>
</dbReference>
<dbReference type="PANTHER" id="PTHR46394">
    <property type="entry name" value="ANNEXIN"/>
    <property type="match status" value="1"/>
</dbReference>
<evidence type="ECO:0000256" key="3">
    <source>
        <dbReference type="SAM" id="MobiDB-lite"/>
    </source>
</evidence>
<dbReference type="KEGG" id="sdyn:Mal52_02660"/>